<dbReference type="Proteomes" id="UP001591681">
    <property type="component" value="Unassembled WGS sequence"/>
</dbReference>
<dbReference type="PANTHER" id="PTHR21063">
    <property type="entry name" value="LFA-3"/>
    <property type="match status" value="1"/>
</dbReference>
<feature type="transmembrane region" description="Helical" evidence="1">
    <location>
        <begin position="215"/>
        <end position="237"/>
    </location>
</feature>
<reference evidence="4 5" key="1">
    <citation type="submission" date="2024-09" db="EMBL/GenBank/DDBJ databases">
        <title>A chromosome-level genome assembly of Gray's grenadier anchovy, Coilia grayii.</title>
        <authorList>
            <person name="Fu Z."/>
        </authorList>
    </citation>
    <scope>NUCLEOTIDE SEQUENCE [LARGE SCALE GENOMIC DNA]</scope>
    <source>
        <strain evidence="4">G4</strain>
        <tissue evidence="4">Muscle</tissue>
    </source>
</reference>
<evidence type="ECO:0000256" key="1">
    <source>
        <dbReference type="SAM" id="Phobius"/>
    </source>
</evidence>
<protein>
    <recommendedName>
        <fullName evidence="3">Ig-like domain-containing protein</fullName>
    </recommendedName>
</protein>
<name>A0ABD1KFW5_9TELE</name>
<keyword evidence="1" id="KW-0472">Membrane</keyword>
<feature type="signal peptide" evidence="2">
    <location>
        <begin position="1"/>
        <end position="22"/>
    </location>
</feature>
<dbReference type="PROSITE" id="PS50835">
    <property type="entry name" value="IG_LIKE"/>
    <property type="match status" value="1"/>
</dbReference>
<dbReference type="InterPro" id="IPR007110">
    <property type="entry name" value="Ig-like_dom"/>
</dbReference>
<evidence type="ECO:0000313" key="5">
    <source>
        <dbReference type="Proteomes" id="UP001591681"/>
    </source>
</evidence>
<dbReference type="AlphaFoldDB" id="A0ABD1KFW5"/>
<organism evidence="4 5">
    <name type="scientific">Coilia grayii</name>
    <name type="common">Gray's grenadier anchovy</name>
    <dbReference type="NCBI Taxonomy" id="363190"/>
    <lineage>
        <taxon>Eukaryota</taxon>
        <taxon>Metazoa</taxon>
        <taxon>Chordata</taxon>
        <taxon>Craniata</taxon>
        <taxon>Vertebrata</taxon>
        <taxon>Euteleostomi</taxon>
        <taxon>Actinopterygii</taxon>
        <taxon>Neopterygii</taxon>
        <taxon>Teleostei</taxon>
        <taxon>Clupei</taxon>
        <taxon>Clupeiformes</taxon>
        <taxon>Clupeoidei</taxon>
        <taxon>Engraulidae</taxon>
        <taxon>Coilinae</taxon>
        <taxon>Coilia</taxon>
    </lineage>
</organism>
<feature type="chain" id="PRO_5044751245" description="Ig-like domain-containing protein" evidence="2">
    <location>
        <begin position="23"/>
        <end position="316"/>
    </location>
</feature>
<proteinExistence type="predicted"/>
<dbReference type="InterPro" id="IPR013783">
    <property type="entry name" value="Ig-like_fold"/>
</dbReference>
<keyword evidence="5" id="KW-1185">Reference proteome</keyword>
<gene>
    <name evidence="4" type="ORF">ACEWY4_007229</name>
</gene>
<dbReference type="EMBL" id="JBHFQA010000006">
    <property type="protein sequence ID" value="KAL2098022.1"/>
    <property type="molecule type" value="Genomic_DNA"/>
</dbReference>
<keyword evidence="1" id="KW-0812">Transmembrane</keyword>
<comment type="caution">
    <text evidence="4">The sequence shown here is derived from an EMBL/GenBank/DDBJ whole genome shotgun (WGS) entry which is preliminary data.</text>
</comment>
<dbReference type="Gene3D" id="2.60.40.10">
    <property type="entry name" value="Immunoglobulins"/>
    <property type="match status" value="2"/>
</dbReference>
<feature type="domain" description="Ig-like" evidence="3">
    <location>
        <begin position="106"/>
        <end position="202"/>
    </location>
</feature>
<evidence type="ECO:0000259" key="3">
    <source>
        <dbReference type="PROSITE" id="PS50835"/>
    </source>
</evidence>
<keyword evidence="1" id="KW-1133">Transmembrane helix</keyword>
<evidence type="ECO:0000256" key="2">
    <source>
        <dbReference type="SAM" id="SignalP"/>
    </source>
</evidence>
<accession>A0ABD1KFW5</accession>
<sequence>MWICWKEACLLLLFFCGEFCHSENSVTPQWTSVVGLQGKSVVFPSQNFDDSFVKDEGGNTLASLTRGHLTIYLNLENRLHWNHQTGYFSLHNLTSNDSGRYIIETPKSSTKQQYQLIVYEVPDPQLKLYDKSSCIWMCYEENGSNVSLAWFKEDVLLNHTANHTANTIYVLHHISEYSSNYNCVASNPAINQTKQLLNATINQECLAAGQESRNHILICVAVLCAVCIVIVGGIICWRKRNNYIKAKSTNEEQQNDVQYSEILHSDLRPSQGRRQDVPELEAREEESTLTTLYAKIEPHYPRADSDVTGSGVLGRL</sequence>
<evidence type="ECO:0000313" key="4">
    <source>
        <dbReference type="EMBL" id="KAL2098022.1"/>
    </source>
</evidence>
<keyword evidence="2" id="KW-0732">Signal</keyword>
<dbReference type="PANTHER" id="PTHR21063:SF4">
    <property type="entry name" value="CD48 ANTIGEN-RELATED"/>
    <property type="match status" value="1"/>
</dbReference>